<protein>
    <submittedName>
        <fullName evidence="1">Uncharacterized protein</fullName>
    </submittedName>
</protein>
<organism evidence="1 2">
    <name type="scientific">Deinococcus lacus</name>
    <dbReference type="NCBI Taxonomy" id="392561"/>
    <lineage>
        <taxon>Bacteria</taxon>
        <taxon>Thermotogati</taxon>
        <taxon>Deinococcota</taxon>
        <taxon>Deinococci</taxon>
        <taxon>Deinococcales</taxon>
        <taxon>Deinococcaceae</taxon>
        <taxon>Deinococcus</taxon>
    </lineage>
</organism>
<proteinExistence type="predicted"/>
<gene>
    <name evidence="1" type="ORF">ACFP81_09575</name>
</gene>
<sequence>MTHDRLVYAEQALELQATTQTPPMQQHWKLRAGWSRAEHYVYLPLGSEQYRRLFQSHDRQVYTLHIPTPVTSQ</sequence>
<comment type="caution">
    <text evidence="1">The sequence shown here is derived from an EMBL/GenBank/DDBJ whole genome shotgun (WGS) entry which is preliminary data.</text>
</comment>
<dbReference type="EMBL" id="JBHSWD010000001">
    <property type="protein sequence ID" value="MFC6592220.1"/>
    <property type="molecule type" value="Genomic_DNA"/>
</dbReference>
<accession>A0ABW1YGD0</accession>
<evidence type="ECO:0000313" key="1">
    <source>
        <dbReference type="EMBL" id="MFC6592220.1"/>
    </source>
</evidence>
<evidence type="ECO:0000313" key="2">
    <source>
        <dbReference type="Proteomes" id="UP001596297"/>
    </source>
</evidence>
<keyword evidence="2" id="KW-1185">Reference proteome</keyword>
<dbReference type="Proteomes" id="UP001596297">
    <property type="component" value="Unassembled WGS sequence"/>
</dbReference>
<dbReference type="RefSeq" id="WP_380083227.1">
    <property type="nucleotide sequence ID" value="NZ_JBHSWD010000001.1"/>
</dbReference>
<reference evidence="2" key="1">
    <citation type="journal article" date="2019" name="Int. J. Syst. Evol. Microbiol.">
        <title>The Global Catalogue of Microorganisms (GCM) 10K type strain sequencing project: providing services to taxonomists for standard genome sequencing and annotation.</title>
        <authorList>
            <consortium name="The Broad Institute Genomics Platform"/>
            <consortium name="The Broad Institute Genome Sequencing Center for Infectious Disease"/>
            <person name="Wu L."/>
            <person name="Ma J."/>
        </authorList>
    </citation>
    <scope>NUCLEOTIDE SEQUENCE [LARGE SCALE GENOMIC DNA]</scope>
    <source>
        <strain evidence="2">CGMCC 1.15772</strain>
    </source>
</reference>
<name>A0ABW1YGD0_9DEIO</name>